<gene>
    <name evidence="1" type="ORF">PN36_25385</name>
</gene>
<organism evidence="1 2">
    <name type="scientific">Candidatus Thiomargarita nelsonii</name>
    <dbReference type="NCBI Taxonomy" id="1003181"/>
    <lineage>
        <taxon>Bacteria</taxon>
        <taxon>Pseudomonadati</taxon>
        <taxon>Pseudomonadota</taxon>
        <taxon>Gammaproteobacteria</taxon>
        <taxon>Thiotrichales</taxon>
        <taxon>Thiotrichaceae</taxon>
        <taxon>Thiomargarita</taxon>
    </lineage>
</organism>
<comment type="caution">
    <text evidence="1">The sequence shown here is derived from an EMBL/GenBank/DDBJ whole genome shotgun (WGS) entry which is preliminary data.</text>
</comment>
<dbReference type="EMBL" id="JSZA02000138">
    <property type="protein sequence ID" value="KHD10752.1"/>
    <property type="molecule type" value="Genomic_DNA"/>
</dbReference>
<dbReference type="Gene3D" id="3.10.450.530">
    <property type="entry name" value="Ribonuclease toxin, BrnT, of type II toxin-antitoxin system"/>
    <property type="match status" value="1"/>
</dbReference>
<dbReference type="InterPro" id="IPR038573">
    <property type="entry name" value="BrnT_sf"/>
</dbReference>
<protein>
    <recommendedName>
        <fullName evidence="3">BrnT family toxin</fullName>
    </recommendedName>
</protein>
<evidence type="ECO:0000313" key="1">
    <source>
        <dbReference type="EMBL" id="KHD10752.1"/>
    </source>
</evidence>
<dbReference type="InterPro" id="IPR007460">
    <property type="entry name" value="BrnT_toxin"/>
</dbReference>
<dbReference type="Pfam" id="PF04365">
    <property type="entry name" value="BrnT_toxin"/>
    <property type="match status" value="1"/>
</dbReference>
<proteinExistence type="predicted"/>
<name>A0A0A6PJM4_9GAMM</name>
<evidence type="ECO:0008006" key="3">
    <source>
        <dbReference type="Google" id="ProtNLM"/>
    </source>
</evidence>
<sequence length="91" mass="10780">MQFEWDDNKAKRNERKHRVSFSEAMTSFYDPRQVAFYDVDHSNDEDRDLLLGHSSQGRLLLVSYTLRGNTIRIISARRATRQEEKDYARGI</sequence>
<reference evidence="1 2" key="1">
    <citation type="journal article" date="2016" name="Front. Microbiol.">
        <title>Single-Cell (Meta-)Genomics of a Dimorphic Candidatus Thiomargarita nelsonii Reveals Genomic Plasticity.</title>
        <authorList>
            <person name="Flood B.E."/>
            <person name="Fliss P."/>
            <person name="Jones D.S."/>
            <person name="Dick G.J."/>
            <person name="Jain S."/>
            <person name="Kaster A.K."/>
            <person name="Winkel M."/>
            <person name="Mussmann M."/>
            <person name="Bailey J."/>
        </authorList>
    </citation>
    <scope>NUCLEOTIDE SEQUENCE [LARGE SCALE GENOMIC DNA]</scope>
    <source>
        <strain evidence="1">Hydrate Ridge</strain>
    </source>
</reference>
<dbReference type="AlphaFoldDB" id="A0A0A6PJM4"/>
<evidence type="ECO:0000313" key="2">
    <source>
        <dbReference type="Proteomes" id="UP000030428"/>
    </source>
</evidence>
<keyword evidence="2" id="KW-1185">Reference proteome</keyword>
<accession>A0A0A6PJM4</accession>
<dbReference type="Proteomes" id="UP000030428">
    <property type="component" value="Unassembled WGS sequence"/>
</dbReference>